<keyword evidence="3" id="KW-0732">Signal</keyword>
<evidence type="ECO:0000256" key="1">
    <source>
        <dbReference type="SAM" id="MobiDB-lite"/>
    </source>
</evidence>
<organism evidence="4 5">
    <name type="scientific">Anaeramoeba flamelloides</name>
    <dbReference type="NCBI Taxonomy" id="1746091"/>
    <lineage>
        <taxon>Eukaryota</taxon>
        <taxon>Metamonada</taxon>
        <taxon>Anaeramoebidae</taxon>
        <taxon>Anaeramoeba</taxon>
    </lineage>
</organism>
<sequence>MKLFLLLFSCIVIILTITPIHFSAPQGLDPCSTYNSSCDFCLSHYVDRQCGYCYDSNKTYGYCMMIKNKKGCKTDFYYGVLSKCPPNPTPTPTPTPSSSPTTSPTPFPTFDRSDCKDIYTDCYTCRSHFFDRSCGWCNQEGGSQCYYGTADGPAGQDKCDQKNWVYGPKSLGCDKQPTPTPSLSPTKNSNNPKDLKYVIIGLSIGGGLIIIILIVIGVLVHRKNTRGGYQFVGDFVRAEENFWDDQVSDSETDIDTNKKGNKKIFGTDQILDVTIDSENENMNQINSTNSSNSSSNSNSQSFSSSYSSSTDIQDYN</sequence>
<feature type="signal peptide" evidence="3">
    <location>
        <begin position="1"/>
        <end position="16"/>
    </location>
</feature>
<protein>
    <submittedName>
        <fullName evidence="4">Bifunctional inhibitor/lipid-transfer protein/seed storage 2s albumin superfamily protein</fullName>
    </submittedName>
</protein>
<gene>
    <name evidence="4" type="ORF">M0813_09276</name>
</gene>
<feature type="compositionally biased region" description="Low complexity" evidence="1">
    <location>
        <begin position="286"/>
        <end position="309"/>
    </location>
</feature>
<accession>A0ABQ8X5C3</accession>
<keyword evidence="2" id="KW-1133">Transmembrane helix</keyword>
<evidence type="ECO:0000313" key="5">
    <source>
        <dbReference type="Proteomes" id="UP001150062"/>
    </source>
</evidence>
<reference evidence="4" key="1">
    <citation type="submission" date="2022-08" db="EMBL/GenBank/DDBJ databases">
        <title>Novel sulfate-reducing endosymbionts in the free-living metamonad Anaeramoeba.</title>
        <authorList>
            <person name="Jerlstrom-Hultqvist J."/>
            <person name="Cepicka I."/>
            <person name="Gallot-Lavallee L."/>
            <person name="Salas-Leiva D."/>
            <person name="Curtis B.A."/>
            <person name="Zahonova K."/>
            <person name="Pipaliya S."/>
            <person name="Dacks J."/>
            <person name="Roger A.J."/>
        </authorList>
    </citation>
    <scope>NUCLEOTIDE SEQUENCE</scope>
    <source>
        <strain evidence="4">Schooner1</strain>
    </source>
</reference>
<evidence type="ECO:0000256" key="3">
    <source>
        <dbReference type="SAM" id="SignalP"/>
    </source>
</evidence>
<proteinExistence type="predicted"/>
<evidence type="ECO:0000313" key="4">
    <source>
        <dbReference type="EMBL" id="KAJ6227863.1"/>
    </source>
</evidence>
<keyword evidence="5" id="KW-1185">Reference proteome</keyword>
<dbReference type="EMBL" id="JAOAOG010000331">
    <property type="protein sequence ID" value="KAJ6227863.1"/>
    <property type="molecule type" value="Genomic_DNA"/>
</dbReference>
<dbReference type="Proteomes" id="UP001150062">
    <property type="component" value="Unassembled WGS sequence"/>
</dbReference>
<feature type="transmembrane region" description="Helical" evidence="2">
    <location>
        <begin position="197"/>
        <end position="220"/>
    </location>
</feature>
<evidence type="ECO:0000256" key="2">
    <source>
        <dbReference type="SAM" id="Phobius"/>
    </source>
</evidence>
<name>A0ABQ8X5C3_9EUKA</name>
<keyword evidence="2" id="KW-0812">Transmembrane</keyword>
<feature type="chain" id="PRO_5045796722" evidence="3">
    <location>
        <begin position="17"/>
        <end position="316"/>
    </location>
</feature>
<feature type="region of interest" description="Disordered" evidence="1">
    <location>
        <begin position="282"/>
        <end position="316"/>
    </location>
</feature>
<feature type="region of interest" description="Disordered" evidence="1">
    <location>
        <begin position="170"/>
        <end position="189"/>
    </location>
</feature>
<keyword evidence="2" id="KW-0472">Membrane</keyword>
<comment type="caution">
    <text evidence="4">The sequence shown here is derived from an EMBL/GenBank/DDBJ whole genome shotgun (WGS) entry which is preliminary data.</text>
</comment>